<proteinExistence type="predicted"/>
<dbReference type="EMBL" id="QNUG01000013">
    <property type="protein sequence ID" value="REC70901.1"/>
    <property type="molecule type" value="Genomic_DNA"/>
</dbReference>
<keyword evidence="1" id="KW-0732">Signal</keyword>
<evidence type="ECO:0000256" key="1">
    <source>
        <dbReference type="SAM" id="SignalP"/>
    </source>
</evidence>
<sequence length="186" mass="21570">MKNTNMKILLPMMFIGTLMNAQVSNIVRNPDSYKNFPYEGTRIIQVDEANSPDNEDNVFIFSKIEKGAKPDKMTFQRFTKVGGDWKVVAKKQMTHDGILSAWGQRKAFADYDKDKSIDALFIYALNDYDFKQQSVHLIFSKNKELYEISSSAESGYTKDIYSDNFKTLPENIQSKILEYWNKLDKE</sequence>
<name>A0A3D9CZ11_9FLAO</name>
<feature type="chain" id="PRO_5017662140" evidence="1">
    <location>
        <begin position="22"/>
        <end position="186"/>
    </location>
</feature>
<comment type="caution">
    <text evidence="2">The sequence shown here is derived from an EMBL/GenBank/DDBJ whole genome shotgun (WGS) entry which is preliminary data.</text>
</comment>
<dbReference type="Proteomes" id="UP000256326">
    <property type="component" value="Unassembled WGS sequence"/>
</dbReference>
<protein>
    <submittedName>
        <fullName evidence="2">Uncharacterized protein</fullName>
    </submittedName>
</protein>
<accession>A0A3D9CZ11</accession>
<reference evidence="2 3" key="1">
    <citation type="journal article" date="2006" name="Int. J. Syst. Evol. Microbiol.">
        <title>Chryseobacterium hispanicum sp. nov., isolated from the drinking water distribution system of Sevilla, Spain.</title>
        <authorList>
            <person name="Gallego V."/>
            <person name="Garcia M.T."/>
            <person name="Ventosa A."/>
        </authorList>
    </citation>
    <scope>NUCLEOTIDE SEQUENCE [LARGE SCALE GENOMIC DNA]</scope>
    <source>
        <strain evidence="2 3">KCTC 22104</strain>
    </source>
</reference>
<organism evidence="2 3">
    <name type="scientific">Epilithonimonas hispanica</name>
    <dbReference type="NCBI Taxonomy" id="358687"/>
    <lineage>
        <taxon>Bacteria</taxon>
        <taxon>Pseudomonadati</taxon>
        <taxon>Bacteroidota</taxon>
        <taxon>Flavobacteriia</taxon>
        <taxon>Flavobacteriales</taxon>
        <taxon>Weeksellaceae</taxon>
        <taxon>Chryseobacterium group</taxon>
        <taxon>Epilithonimonas</taxon>
    </lineage>
</organism>
<evidence type="ECO:0000313" key="3">
    <source>
        <dbReference type="Proteomes" id="UP000256326"/>
    </source>
</evidence>
<evidence type="ECO:0000313" key="2">
    <source>
        <dbReference type="EMBL" id="REC70901.1"/>
    </source>
</evidence>
<keyword evidence="3" id="KW-1185">Reference proteome</keyword>
<feature type="signal peptide" evidence="1">
    <location>
        <begin position="1"/>
        <end position="21"/>
    </location>
</feature>
<dbReference type="AlphaFoldDB" id="A0A3D9CZ11"/>
<gene>
    <name evidence="2" type="ORF">DRF58_07945</name>
</gene>